<evidence type="ECO:0000313" key="1">
    <source>
        <dbReference type="EMBL" id="BEG99974.1"/>
    </source>
</evidence>
<name>A0ABN6Z608_9BACE</name>
<proteinExistence type="predicted"/>
<accession>A0ABN6Z608</accession>
<organism evidence="1 2">
    <name type="scientific">Bacteroides sedimenti</name>
    <dbReference type="NCBI Taxonomy" id="2136147"/>
    <lineage>
        <taxon>Bacteria</taxon>
        <taxon>Pseudomonadati</taxon>
        <taxon>Bacteroidota</taxon>
        <taxon>Bacteroidia</taxon>
        <taxon>Bacteroidales</taxon>
        <taxon>Bacteroidaceae</taxon>
        <taxon>Bacteroides</taxon>
    </lineage>
</organism>
<dbReference type="InterPro" id="IPR010994">
    <property type="entry name" value="RuvA_2-like"/>
</dbReference>
<keyword evidence="2" id="KW-1185">Reference proteome</keyword>
<dbReference type="Proteomes" id="UP001496674">
    <property type="component" value="Chromosome"/>
</dbReference>
<evidence type="ECO:0000313" key="2">
    <source>
        <dbReference type="Proteomes" id="UP001496674"/>
    </source>
</evidence>
<dbReference type="EMBL" id="AP028055">
    <property type="protein sequence ID" value="BEG99974.1"/>
    <property type="molecule type" value="Genomic_DNA"/>
</dbReference>
<gene>
    <name evidence="1" type="ORF">BSYN_22390</name>
</gene>
<protein>
    <recommendedName>
        <fullName evidence="3">Helix-hairpin-helix domain-containing protein</fullName>
    </recommendedName>
</protein>
<dbReference type="RefSeq" id="WP_353330925.1">
    <property type="nucleotide sequence ID" value="NZ_AP028055.1"/>
</dbReference>
<evidence type="ECO:0008006" key="3">
    <source>
        <dbReference type="Google" id="ProtNLM"/>
    </source>
</evidence>
<sequence>MEVRQRLFLVVITLFYFYLPISAQIDNVTDWEDLAEEMVSEDEEEDKGWVNWQEDLNYLKENPLNLNQITKEQLEQFPFLSALQIEYLLYYLYLNAPMKSIYELQLVEELDRQTIQYLLPYVFVGEPEKKEKIPSWNDLLNYGKHEILTRFDIPLYMKKGFTKNEDSLSTPDVNKRFIGSSYYHSLRYSFQYKDLLICGLTAEKDCGEPFQRRVDNLGYDYLSFYLLVRNLGKLKTLALGNYRLSFGHGLVINSNYSLGKSSSISTMESKSTGIKKHSSTDEYNYFQGMAATFKQDDFSFTGFYSYRNLDGIVTDGVLSSIKKDGLHRIPRDVERRNAATVQLTGGNIGYSFHNLKVGITGIYYFFDKRYEPELRPYNYYYLRGKEFFNLGVDYKYRWNKVLFSGETAVGKSGGIATLNSVAFSPAKGYQLLLLQRFYAKDYKALYARSISEGSSVQNENGFYLGVESAPRKYWKLSAYVDFFRFPWLRYEADRPSSGFDGLLQSTYTPKTNLTMFLRYRYKSKDKNYTPEKSGQKEVCPFIQQKVKYQVVYTMYKSLLFKTTADWVWTNPQGVNAKHGYLIFQNISYQLSSLPIRFDLSYGMFDTDDYSTRISGYERNLLYAYSLMTFYGKGVRFAFNTRYDFNRKLMLMAKLGQTRYTDRDEIGSGLDTIFDNAKTDIYLQLRWKF</sequence>
<reference evidence="1 2" key="1">
    <citation type="submission" date="2023-04" db="EMBL/GenBank/DDBJ databases">
        <title>Draft genome sequence of acteroides sedimenti strain YN3PY1.</title>
        <authorList>
            <person name="Yoshida N."/>
        </authorList>
    </citation>
    <scope>NUCLEOTIDE SEQUENCE [LARGE SCALE GENOMIC DNA]</scope>
    <source>
        <strain evidence="1 2">YN3PY1</strain>
    </source>
</reference>
<dbReference type="SUPFAM" id="SSF47781">
    <property type="entry name" value="RuvA domain 2-like"/>
    <property type="match status" value="1"/>
</dbReference>